<dbReference type="HAMAP" id="MF_01924">
    <property type="entry name" value="A_A_dipeptidase"/>
    <property type="match status" value="1"/>
</dbReference>
<evidence type="ECO:0000256" key="11">
    <source>
        <dbReference type="SAM" id="SignalP"/>
    </source>
</evidence>
<accession>A0ABV9TD21</accession>
<comment type="caution">
    <text evidence="12">The sequence shown here is derived from an EMBL/GenBank/DDBJ whole genome shotgun (WGS) entry which is preliminary data.</text>
</comment>
<keyword evidence="6 9" id="KW-0224">Dipeptidase</keyword>
<keyword evidence="3 9" id="KW-0479">Metal-binding</keyword>
<dbReference type="InterPro" id="IPR009045">
    <property type="entry name" value="Zn_M74/Hedgehog-like"/>
</dbReference>
<proteinExistence type="inferred from homology"/>
<dbReference type="PANTHER" id="PTHR43126">
    <property type="entry name" value="D-ALANYL-D-ALANINE DIPEPTIDASE"/>
    <property type="match status" value="1"/>
</dbReference>
<organism evidence="12 13">
    <name type="scientific">Pseudofrancisella aestuarii</name>
    <dbReference type="NCBI Taxonomy" id="2670347"/>
    <lineage>
        <taxon>Bacteria</taxon>
        <taxon>Pseudomonadati</taxon>
        <taxon>Pseudomonadota</taxon>
        <taxon>Gammaproteobacteria</taxon>
        <taxon>Thiotrichales</taxon>
        <taxon>Francisellaceae</taxon>
        <taxon>Pseudofrancisella</taxon>
    </lineage>
</organism>
<dbReference type="InterPro" id="IPR000755">
    <property type="entry name" value="A_A_dipeptidase"/>
</dbReference>
<name>A0ABV9TD21_9GAMM</name>
<evidence type="ECO:0000256" key="2">
    <source>
        <dbReference type="ARBA" id="ARBA00022670"/>
    </source>
</evidence>
<dbReference type="Pfam" id="PF01427">
    <property type="entry name" value="Peptidase_M15"/>
    <property type="match status" value="2"/>
</dbReference>
<feature type="site" description="Transition state stabilizer" evidence="9">
    <location>
        <position position="93"/>
    </location>
</feature>
<evidence type="ECO:0000256" key="5">
    <source>
        <dbReference type="ARBA" id="ARBA00022833"/>
    </source>
</evidence>
<gene>
    <name evidence="9" type="primary">ddpX</name>
    <name evidence="12" type="ORF">ACFPDQ_07565</name>
</gene>
<keyword evidence="7 9" id="KW-0482">Metalloprotease</keyword>
<evidence type="ECO:0000256" key="9">
    <source>
        <dbReference type="HAMAP-Rule" id="MF_01924"/>
    </source>
</evidence>
<dbReference type="PIRSF" id="PIRSF026671">
    <property type="entry name" value="AA_dipeptidase"/>
    <property type="match status" value="1"/>
</dbReference>
<keyword evidence="4 9" id="KW-0378">Hydrolase</keyword>
<keyword evidence="13" id="KW-1185">Reference proteome</keyword>
<feature type="active site" description="Proton donor/acceptor" evidence="9">
    <location>
        <position position="224"/>
    </location>
</feature>
<feature type="binding site" evidence="9">
    <location>
        <position position="138"/>
    </location>
    <ligand>
        <name>Zn(2+)</name>
        <dbReference type="ChEBI" id="CHEBI:29105"/>
        <note>catalytic</note>
    </ligand>
</feature>
<comment type="similarity">
    <text evidence="9 10">Belongs to the peptidase M15D family.</text>
</comment>
<keyword evidence="11" id="KW-0732">Signal</keyword>
<feature type="binding site" evidence="9">
    <location>
        <position position="227"/>
    </location>
    <ligand>
        <name>Zn(2+)</name>
        <dbReference type="ChEBI" id="CHEBI:29105"/>
        <note>catalytic</note>
    </ligand>
</feature>
<comment type="function">
    <text evidence="9 10">Catalyzes hydrolysis of the D-alanyl-D-alanine dipeptide.</text>
</comment>
<dbReference type="Proteomes" id="UP001595926">
    <property type="component" value="Unassembled WGS sequence"/>
</dbReference>
<comment type="cofactor">
    <cofactor evidence="9">
        <name>Zn(2+)</name>
        <dbReference type="ChEBI" id="CHEBI:29105"/>
    </cofactor>
    <text evidence="9">Binds 1 zinc ion per subunit.</text>
</comment>
<evidence type="ECO:0000313" key="13">
    <source>
        <dbReference type="Proteomes" id="UP001595926"/>
    </source>
</evidence>
<evidence type="ECO:0000256" key="3">
    <source>
        <dbReference type="ARBA" id="ARBA00022723"/>
    </source>
</evidence>
<evidence type="ECO:0000256" key="1">
    <source>
        <dbReference type="ARBA" id="ARBA00001362"/>
    </source>
</evidence>
<evidence type="ECO:0000256" key="7">
    <source>
        <dbReference type="ARBA" id="ARBA00023049"/>
    </source>
</evidence>
<comment type="catalytic activity">
    <reaction evidence="1 9 10">
        <text>D-alanyl-D-alanine + H2O = 2 D-alanine</text>
        <dbReference type="Rhea" id="RHEA:20661"/>
        <dbReference type="ChEBI" id="CHEBI:15377"/>
        <dbReference type="ChEBI" id="CHEBI:57416"/>
        <dbReference type="ChEBI" id="CHEBI:57822"/>
        <dbReference type="EC" id="3.4.13.22"/>
    </reaction>
</comment>
<evidence type="ECO:0000256" key="8">
    <source>
        <dbReference type="ARBA" id="ARBA00023316"/>
    </source>
</evidence>
<sequence length="244" mass="27954">MFKKAFILFGLFISTQFAFSQDIPNSFVNVKDVIPSIQLDMRYATNFNFVGKKIDGYNEGKCYLTDQAAEALSQVQDKLVPMGLSLKVYDCYRPQKAVDNFVKWAADTKATQMKTTFYEEVDKKNLFKDGYIAAKSGHSRGSTMDLTIVPIDSKIPEHRSKQVSCTAPYSQRDPDNSLDFGTGFDCFSEKSHPDYVDIPAQARANRLLLQRLMEDAGFVPLDTEWWHFTLKDEPYKDTYFNFEI</sequence>
<dbReference type="PANTHER" id="PTHR43126:SF1">
    <property type="entry name" value="D-ALANYL-D-ALANINE DIPEPTIDASE"/>
    <property type="match status" value="1"/>
</dbReference>
<feature type="chain" id="PRO_5045927820" description="D-alanyl-D-alanine dipeptidase" evidence="11">
    <location>
        <begin position="21"/>
        <end position="244"/>
    </location>
</feature>
<keyword evidence="2 9" id="KW-0645">Protease</keyword>
<dbReference type="RefSeq" id="WP_119331090.1">
    <property type="nucleotide sequence ID" value="NZ_JBHSJH010000003.1"/>
</dbReference>
<protein>
    <recommendedName>
        <fullName evidence="9 10">D-alanyl-D-alanine dipeptidase</fullName>
        <shortName evidence="9 10">D-Ala-D-Ala dipeptidase</shortName>
        <ecNumber evidence="9 10">3.4.13.22</ecNumber>
    </recommendedName>
</protein>
<dbReference type="EC" id="3.4.13.22" evidence="9 10"/>
<evidence type="ECO:0000256" key="10">
    <source>
        <dbReference type="PIRNR" id="PIRNR026671"/>
    </source>
</evidence>
<evidence type="ECO:0000313" key="12">
    <source>
        <dbReference type="EMBL" id="MFC4892907.1"/>
    </source>
</evidence>
<dbReference type="Gene3D" id="3.30.1380.10">
    <property type="match status" value="1"/>
</dbReference>
<dbReference type="EMBL" id="JBHSJH010000003">
    <property type="protein sequence ID" value="MFC4892907.1"/>
    <property type="molecule type" value="Genomic_DNA"/>
</dbReference>
<dbReference type="SUPFAM" id="SSF55166">
    <property type="entry name" value="Hedgehog/DD-peptidase"/>
    <property type="match status" value="1"/>
</dbReference>
<feature type="signal peptide" evidence="11">
    <location>
        <begin position="1"/>
        <end position="20"/>
    </location>
</feature>
<keyword evidence="5 9" id="KW-0862">Zinc</keyword>
<dbReference type="CDD" id="cd14817">
    <property type="entry name" value="D-Ala-D-Ala_dipeptidase_VanX"/>
    <property type="match status" value="1"/>
</dbReference>
<evidence type="ECO:0000256" key="6">
    <source>
        <dbReference type="ARBA" id="ARBA00022997"/>
    </source>
</evidence>
<feature type="binding site" evidence="9">
    <location>
        <position position="145"/>
    </location>
    <ligand>
        <name>Zn(2+)</name>
        <dbReference type="ChEBI" id="CHEBI:29105"/>
        <note>catalytic</note>
    </ligand>
</feature>
<evidence type="ECO:0000256" key="4">
    <source>
        <dbReference type="ARBA" id="ARBA00022801"/>
    </source>
</evidence>
<reference evidence="13" key="1">
    <citation type="journal article" date="2019" name="Int. J. Syst. Evol. Microbiol.">
        <title>The Global Catalogue of Microorganisms (GCM) 10K type strain sequencing project: providing services to taxonomists for standard genome sequencing and annotation.</title>
        <authorList>
            <consortium name="The Broad Institute Genomics Platform"/>
            <consortium name="The Broad Institute Genome Sequencing Center for Infectious Disease"/>
            <person name="Wu L."/>
            <person name="Ma J."/>
        </authorList>
    </citation>
    <scope>NUCLEOTIDE SEQUENCE [LARGE SCALE GENOMIC DNA]</scope>
    <source>
        <strain evidence="13">CGMCC 1.13718</strain>
    </source>
</reference>
<keyword evidence="8 10" id="KW-0961">Cell wall biogenesis/degradation</keyword>